<feature type="compositionally biased region" description="Basic and acidic residues" evidence="1">
    <location>
        <begin position="568"/>
        <end position="587"/>
    </location>
</feature>
<dbReference type="EMBL" id="KQ435810">
    <property type="protein sequence ID" value="KOX72935.1"/>
    <property type="molecule type" value="Genomic_DNA"/>
</dbReference>
<evidence type="ECO:0000313" key="3">
    <source>
        <dbReference type="Proteomes" id="UP000053105"/>
    </source>
</evidence>
<evidence type="ECO:0000256" key="1">
    <source>
        <dbReference type="SAM" id="MobiDB-lite"/>
    </source>
</evidence>
<gene>
    <name evidence="2" type="ORF">WN51_01865</name>
</gene>
<feature type="region of interest" description="Disordered" evidence="1">
    <location>
        <begin position="49"/>
        <end position="70"/>
    </location>
</feature>
<sequence length="587" mass="64700">MRFAGIVIDKIFWAPICASRVSGLKPQVTQQPSTSGRDQLRDHEQTMIERHKETSPGQPRQEGRLPNQSLESKILGWSQTTVYKAKRSRYPLLSSYGESSFHSLFDLRGRDRMERTDSSDLQQLIGQRSRVKFDLLTNLPTNLSNVELLINNNAHKTNRDVEEREEEIEIEDETAKAGVEVTHGIHDTVTSIDITAFVCGGYTRDPESLDDGDDQRNASSSSHSIDHTGFVGGSTPSILELGVARRPSESSTFRDDPSVPYTPRTPDGHFSGTIANTAGATSERERADHGAGCAVRPRSPQDFGPQRESEQPLQQLVPQPRSTDRVQIQDDLPANVHVVIHGKMNSKREPDIDDTHNTIDSNIIKLTIISPKARDHNDAGGFLAASYGSSRTSASRLTSTRYSVAQTASRSLRRRIYTVTSSESASLYDKSPEEKGTFATENQQEGHCLDDENALENTSCPCSNLSSPKRKCSTTSDSSYVCSLTSVKTVASLDHSIGVHDLHANNEANATKHIPRISSSFDDDGKTDACNDKNQQLDKGSNVIDHRHINESTDSNLNANTDATSEPIADKYNKLSKDVKQSPAREE</sequence>
<proteinExistence type="predicted"/>
<accession>A0A0M8ZX67</accession>
<dbReference type="Proteomes" id="UP000053105">
    <property type="component" value="Unassembled WGS sequence"/>
</dbReference>
<evidence type="ECO:0000313" key="2">
    <source>
        <dbReference type="EMBL" id="KOX72935.1"/>
    </source>
</evidence>
<protein>
    <submittedName>
        <fullName evidence="2">Uncharacterized protein</fullName>
    </submittedName>
</protein>
<reference evidence="2 3" key="1">
    <citation type="submission" date="2015-07" db="EMBL/GenBank/DDBJ databases">
        <title>The genome of Melipona quadrifasciata.</title>
        <authorList>
            <person name="Pan H."/>
            <person name="Kapheim K."/>
        </authorList>
    </citation>
    <scope>NUCLEOTIDE SEQUENCE [LARGE SCALE GENOMIC DNA]</scope>
    <source>
        <strain evidence="2">0111107301</strain>
        <tissue evidence="2">Whole body</tissue>
    </source>
</reference>
<feature type="compositionally biased region" description="Polar residues" evidence="1">
    <location>
        <begin position="311"/>
        <end position="320"/>
    </location>
</feature>
<feature type="region of interest" description="Disordered" evidence="1">
    <location>
        <begin position="206"/>
        <end position="320"/>
    </location>
</feature>
<name>A0A0M8ZX67_9HYME</name>
<organism evidence="2 3">
    <name type="scientific">Melipona quadrifasciata</name>
    <dbReference type="NCBI Taxonomy" id="166423"/>
    <lineage>
        <taxon>Eukaryota</taxon>
        <taxon>Metazoa</taxon>
        <taxon>Ecdysozoa</taxon>
        <taxon>Arthropoda</taxon>
        <taxon>Hexapoda</taxon>
        <taxon>Insecta</taxon>
        <taxon>Pterygota</taxon>
        <taxon>Neoptera</taxon>
        <taxon>Endopterygota</taxon>
        <taxon>Hymenoptera</taxon>
        <taxon>Apocrita</taxon>
        <taxon>Aculeata</taxon>
        <taxon>Apoidea</taxon>
        <taxon>Anthophila</taxon>
        <taxon>Apidae</taxon>
        <taxon>Melipona</taxon>
    </lineage>
</organism>
<feature type="region of interest" description="Disordered" evidence="1">
    <location>
        <begin position="510"/>
        <end position="587"/>
    </location>
</feature>
<feature type="compositionally biased region" description="Polar residues" evidence="1">
    <location>
        <begin position="552"/>
        <end position="564"/>
    </location>
</feature>
<feature type="compositionally biased region" description="Basic and acidic residues" evidence="1">
    <location>
        <begin position="246"/>
        <end position="257"/>
    </location>
</feature>
<dbReference type="AlphaFoldDB" id="A0A0M8ZX67"/>
<keyword evidence="3" id="KW-1185">Reference proteome</keyword>